<keyword evidence="2" id="KW-1185">Reference proteome</keyword>
<organism evidence="1 2">
    <name type="scientific">Dendrobium catenatum</name>
    <dbReference type="NCBI Taxonomy" id="906689"/>
    <lineage>
        <taxon>Eukaryota</taxon>
        <taxon>Viridiplantae</taxon>
        <taxon>Streptophyta</taxon>
        <taxon>Embryophyta</taxon>
        <taxon>Tracheophyta</taxon>
        <taxon>Spermatophyta</taxon>
        <taxon>Magnoliopsida</taxon>
        <taxon>Liliopsida</taxon>
        <taxon>Asparagales</taxon>
        <taxon>Orchidaceae</taxon>
        <taxon>Epidendroideae</taxon>
        <taxon>Malaxideae</taxon>
        <taxon>Dendrobiinae</taxon>
        <taxon>Dendrobium</taxon>
    </lineage>
</organism>
<keyword evidence="1" id="KW-0808">Transferase</keyword>
<reference evidence="1 2" key="1">
    <citation type="journal article" date="2016" name="Sci. Rep.">
        <title>The Dendrobium catenatum Lindl. genome sequence provides insights into polysaccharide synthase, floral development and adaptive evolution.</title>
        <authorList>
            <person name="Zhang G.Q."/>
            <person name="Xu Q."/>
            <person name="Bian C."/>
            <person name="Tsai W.C."/>
            <person name="Yeh C.M."/>
            <person name="Liu K.W."/>
            <person name="Yoshida K."/>
            <person name="Zhang L.S."/>
            <person name="Chang S.B."/>
            <person name="Chen F."/>
            <person name="Shi Y."/>
            <person name="Su Y.Y."/>
            <person name="Zhang Y.Q."/>
            <person name="Chen L.J."/>
            <person name="Yin Y."/>
            <person name="Lin M."/>
            <person name="Huang H."/>
            <person name="Deng H."/>
            <person name="Wang Z.W."/>
            <person name="Zhu S.L."/>
            <person name="Zhao X."/>
            <person name="Deng C."/>
            <person name="Niu S.C."/>
            <person name="Huang J."/>
            <person name="Wang M."/>
            <person name="Liu G.H."/>
            <person name="Yang H.J."/>
            <person name="Xiao X.J."/>
            <person name="Hsiao Y.Y."/>
            <person name="Wu W.L."/>
            <person name="Chen Y.Y."/>
            <person name="Mitsuda N."/>
            <person name="Ohme-Takagi M."/>
            <person name="Luo Y.B."/>
            <person name="Van de Peer Y."/>
            <person name="Liu Z.J."/>
        </authorList>
    </citation>
    <scope>NUCLEOTIDE SEQUENCE [LARGE SCALE GENOMIC DNA]</scope>
    <source>
        <tissue evidence="1">The whole plant</tissue>
    </source>
</reference>
<sequence length="166" mass="18744">MGFGRRKLEVDGLPLGRMEEPGLCLGYVDFNGSKRNRGESSCYRLDVVEARRICGLEGLEERKRERERERILLGGACEGIHKFFSQMRVLLWNEEVEAEEKLFTALLLLEEAFVKCNKTKTPRLIEWAECFCSVEAVKKVLPEAEKLEGYRKSIKAASAAAAAPSS</sequence>
<dbReference type="Proteomes" id="UP000233837">
    <property type="component" value="Unassembled WGS sequence"/>
</dbReference>
<gene>
    <name evidence="1" type="ORF">MA16_Dca007496</name>
</gene>
<name>A0A2I0WB98_9ASPA</name>
<dbReference type="InterPro" id="IPR036282">
    <property type="entry name" value="Glutathione-S-Trfase_C_sf"/>
</dbReference>
<evidence type="ECO:0000313" key="1">
    <source>
        <dbReference type="EMBL" id="PKU72933.1"/>
    </source>
</evidence>
<accession>A0A2I0WB98</accession>
<protein>
    <submittedName>
        <fullName evidence="1">Glutathione S-transferase</fullName>
    </submittedName>
</protein>
<dbReference type="GO" id="GO:0016740">
    <property type="term" value="F:transferase activity"/>
    <property type="evidence" value="ECO:0007669"/>
    <property type="project" value="UniProtKB-KW"/>
</dbReference>
<proteinExistence type="predicted"/>
<dbReference type="Gene3D" id="1.20.1050.10">
    <property type="match status" value="1"/>
</dbReference>
<dbReference type="SUPFAM" id="SSF47616">
    <property type="entry name" value="GST C-terminal domain-like"/>
    <property type="match status" value="1"/>
</dbReference>
<dbReference type="EMBL" id="KZ502795">
    <property type="protein sequence ID" value="PKU72933.1"/>
    <property type="molecule type" value="Genomic_DNA"/>
</dbReference>
<reference evidence="1 2" key="2">
    <citation type="journal article" date="2017" name="Nature">
        <title>The Apostasia genome and the evolution of orchids.</title>
        <authorList>
            <person name="Zhang G.Q."/>
            <person name="Liu K.W."/>
            <person name="Li Z."/>
            <person name="Lohaus R."/>
            <person name="Hsiao Y.Y."/>
            <person name="Niu S.C."/>
            <person name="Wang J.Y."/>
            <person name="Lin Y.C."/>
            <person name="Xu Q."/>
            <person name="Chen L.J."/>
            <person name="Yoshida K."/>
            <person name="Fujiwara S."/>
            <person name="Wang Z.W."/>
            <person name="Zhang Y.Q."/>
            <person name="Mitsuda N."/>
            <person name="Wang M."/>
            <person name="Liu G.H."/>
            <person name="Pecoraro L."/>
            <person name="Huang H.X."/>
            <person name="Xiao X.J."/>
            <person name="Lin M."/>
            <person name="Wu X.Y."/>
            <person name="Wu W.L."/>
            <person name="Chen Y.Y."/>
            <person name="Chang S.B."/>
            <person name="Sakamoto S."/>
            <person name="Ohme-Takagi M."/>
            <person name="Yagi M."/>
            <person name="Zeng S.J."/>
            <person name="Shen C.Y."/>
            <person name="Yeh C.M."/>
            <person name="Luo Y.B."/>
            <person name="Tsai W.C."/>
            <person name="Van de Peer Y."/>
            <person name="Liu Z.J."/>
        </authorList>
    </citation>
    <scope>NUCLEOTIDE SEQUENCE [LARGE SCALE GENOMIC DNA]</scope>
    <source>
        <tissue evidence="1">The whole plant</tissue>
    </source>
</reference>
<evidence type="ECO:0000313" key="2">
    <source>
        <dbReference type="Proteomes" id="UP000233837"/>
    </source>
</evidence>
<dbReference type="AlphaFoldDB" id="A0A2I0WB98"/>